<dbReference type="Pfam" id="PF17266">
    <property type="entry name" value="DUF5332"/>
    <property type="match status" value="1"/>
</dbReference>
<keyword evidence="2" id="KW-1185">Reference proteome</keyword>
<feature type="non-terminal residue" evidence="1">
    <location>
        <position position="216"/>
    </location>
</feature>
<protein>
    <submittedName>
        <fullName evidence="1">Uncharacterized protein</fullName>
    </submittedName>
</protein>
<organism evidence="1 2">
    <name type="scientific">Pristionchus entomophagus</name>
    <dbReference type="NCBI Taxonomy" id="358040"/>
    <lineage>
        <taxon>Eukaryota</taxon>
        <taxon>Metazoa</taxon>
        <taxon>Ecdysozoa</taxon>
        <taxon>Nematoda</taxon>
        <taxon>Chromadorea</taxon>
        <taxon>Rhabditida</taxon>
        <taxon>Rhabditina</taxon>
        <taxon>Diplogasteromorpha</taxon>
        <taxon>Diplogasteroidea</taxon>
        <taxon>Neodiplogasteridae</taxon>
        <taxon>Pristionchus</taxon>
    </lineage>
</organism>
<feature type="non-terminal residue" evidence="1">
    <location>
        <position position="1"/>
    </location>
</feature>
<dbReference type="AlphaFoldDB" id="A0AAV5T532"/>
<gene>
    <name evidence="1" type="ORF">PENTCL1PPCAC_12806</name>
</gene>
<reference evidence="1" key="1">
    <citation type="submission" date="2023-10" db="EMBL/GenBank/DDBJ databases">
        <title>Genome assembly of Pristionchus species.</title>
        <authorList>
            <person name="Yoshida K."/>
            <person name="Sommer R.J."/>
        </authorList>
    </citation>
    <scope>NUCLEOTIDE SEQUENCE</scope>
    <source>
        <strain evidence="1">RS0144</strain>
    </source>
</reference>
<evidence type="ECO:0000313" key="1">
    <source>
        <dbReference type="EMBL" id="GMS90631.1"/>
    </source>
</evidence>
<dbReference type="PANTHER" id="PTHR38612">
    <property type="entry name" value="PROTEIN DCT-5-RELATED"/>
    <property type="match status" value="1"/>
</dbReference>
<dbReference type="Proteomes" id="UP001432027">
    <property type="component" value="Unassembled WGS sequence"/>
</dbReference>
<evidence type="ECO:0000313" key="2">
    <source>
        <dbReference type="Proteomes" id="UP001432027"/>
    </source>
</evidence>
<dbReference type="InterPro" id="IPR035161">
    <property type="entry name" value="DUF5332"/>
</dbReference>
<dbReference type="EMBL" id="BTSX01000003">
    <property type="protein sequence ID" value="GMS90631.1"/>
    <property type="molecule type" value="Genomic_DNA"/>
</dbReference>
<comment type="caution">
    <text evidence="1">The sequence shown here is derived from an EMBL/GenBank/DDBJ whole genome shotgun (WGS) entry which is preliminary data.</text>
</comment>
<sequence>FHLLRLGYPPLVCSNFTVFQAHFESQKNMRQVLVMVLLSVTAASGKGLSKSCRELLSCAVTRGCIKTAFINARFRETHTITSHMYDDVTTAVDFGCILNTGCNVECNNCNLCMQSKLLLTDMLSGENDSGDCETLSVCVTQCLVKAGAVSEKIVNCLLNDCAFHCFSGSCSRCSQFNTRVFNQACESSNLRKAINYPGKCHDMFRDIVYAKFKKDF</sequence>
<proteinExistence type="predicted"/>
<dbReference type="PANTHER" id="PTHR38612:SF1">
    <property type="entry name" value="PROTEIN CBG06620"/>
    <property type="match status" value="1"/>
</dbReference>
<name>A0AAV5T532_9BILA</name>
<accession>A0AAV5T532</accession>